<dbReference type="GO" id="GO:0015386">
    <property type="term" value="F:potassium:proton antiporter activity"/>
    <property type="evidence" value="ECO:0007669"/>
    <property type="project" value="InterPro"/>
</dbReference>
<keyword evidence="2" id="KW-0813">Transport</keyword>
<dbReference type="InterPro" id="IPR038770">
    <property type="entry name" value="Na+/solute_symporter_sf"/>
</dbReference>
<evidence type="ECO:0000313" key="11">
    <source>
        <dbReference type="EMBL" id="CAG8441213.1"/>
    </source>
</evidence>
<keyword evidence="3" id="KW-0050">Antiport</keyword>
<feature type="transmembrane region" description="Helical" evidence="9">
    <location>
        <begin position="417"/>
        <end position="447"/>
    </location>
</feature>
<keyword evidence="7" id="KW-0406">Ion transport</keyword>
<evidence type="ECO:0000256" key="4">
    <source>
        <dbReference type="ARBA" id="ARBA00022692"/>
    </source>
</evidence>
<feature type="domain" description="Cation/H+ exchanger transmembrane" evidence="10">
    <location>
        <begin position="466"/>
        <end position="546"/>
    </location>
</feature>
<dbReference type="GO" id="GO:0016020">
    <property type="term" value="C:membrane"/>
    <property type="evidence" value="ECO:0007669"/>
    <property type="project" value="UniProtKB-SubCell"/>
</dbReference>
<keyword evidence="12" id="KW-1185">Reference proteome</keyword>
<evidence type="ECO:0000313" key="12">
    <source>
        <dbReference type="Proteomes" id="UP000789375"/>
    </source>
</evidence>
<keyword evidence="5" id="KW-0732">Signal</keyword>
<accession>A0A9N8YLG5</accession>
<evidence type="ECO:0000256" key="5">
    <source>
        <dbReference type="ARBA" id="ARBA00022729"/>
    </source>
</evidence>
<evidence type="ECO:0000259" key="10">
    <source>
        <dbReference type="Pfam" id="PF00999"/>
    </source>
</evidence>
<feature type="transmembrane region" description="Helical" evidence="9">
    <location>
        <begin position="528"/>
        <end position="550"/>
    </location>
</feature>
<keyword evidence="4 9" id="KW-0812">Transmembrane</keyword>
<gene>
    <name evidence="11" type="ORF">FMOSSE_LOCUS827</name>
</gene>
<evidence type="ECO:0000256" key="7">
    <source>
        <dbReference type="ARBA" id="ARBA00023065"/>
    </source>
</evidence>
<feature type="domain" description="Cation/H+ exchanger transmembrane" evidence="10">
    <location>
        <begin position="271"/>
        <end position="357"/>
    </location>
</feature>
<feature type="transmembrane region" description="Helical" evidence="9">
    <location>
        <begin position="12"/>
        <end position="29"/>
    </location>
</feature>
<keyword evidence="8 9" id="KW-0472">Membrane</keyword>
<feature type="transmembrane region" description="Helical" evidence="9">
    <location>
        <begin position="261"/>
        <end position="279"/>
    </location>
</feature>
<proteinExistence type="predicted"/>
<evidence type="ECO:0000256" key="3">
    <source>
        <dbReference type="ARBA" id="ARBA00022449"/>
    </source>
</evidence>
<dbReference type="InterPro" id="IPR045158">
    <property type="entry name" value="KEA4/5/6-like"/>
</dbReference>
<evidence type="ECO:0000256" key="8">
    <source>
        <dbReference type="ARBA" id="ARBA00023136"/>
    </source>
</evidence>
<evidence type="ECO:0000256" key="6">
    <source>
        <dbReference type="ARBA" id="ARBA00022989"/>
    </source>
</evidence>
<dbReference type="Proteomes" id="UP000789375">
    <property type="component" value="Unassembled WGS sequence"/>
</dbReference>
<organism evidence="11 12">
    <name type="scientific">Funneliformis mosseae</name>
    <name type="common">Endomycorrhizal fungus</name>
    <name type="synonym">Glomus mosseae</name>
    <dbReference type="NCBI Taxonomy" id="27381"/>
    <lineage>
        <taxon>Eukaryota</taxon>
        <taxon>Fungi</taxon>
        <taxon>Fungi incertae sedis</taxon>
        <taxon>Mucoromycota</taxon>
        <taxon>Glomeromycotina</taxon>
        <taxon>Glomeromycetes</taxon>
        <taxon>Glomerales</taxon>
        <taxon>Glomeraceae</taxon>
        <taxon>Funneliformis</taxon>
    </lineage>
</organism>
<dbReference type="PANTHER" id="PTHR16254:SF14">
    <property type="entry name" value="TRANSMEMBRANE AND COILED-COIL DOMAIN-CONTAINING PROTEIN 3"/>
    <property type="match status" value="1"/>
</dbReference>
<sequence>MLPSITSKYINILFLSLLFLIYFSISVTGSKNEIQSRADDICTTTEYQNKYQNYIETLREKVKVELVELERREQIKLELSRVDALKNLTFGLLDIFDKIIDEHDIDDDSLSQPNFQKIILKLISAFHHTALKMNDTAFLEQIWNQYQKHNKNDTVGLFHKVHGAKENMATEIVDNVLHGVSDSADRLEENMHRHNFGGNSNLRGSLETVIKLEEDDYMGDNKHDQLDLDNEEEPRRRGHVKVITIVDADNNEYVLTRPNDLTMFYEVAAFIFGWAFNSFGLPETLSQFGVVFIVFMLGLEFSFEKLRSIWRFALGSASLIFTATLSFFILAGFIVGASVNESIFIGACVSLSSTAVVERLQCSELKPLYGLLVMQDVLFGRLILSLIVFTTFSLAIANIPIGWLLKVVKGSENHELFLLGSISMCLLMSQVSLMLGLGVEIGCFVAGVLIHNRLHVYPSFLINEGPLLFTLTAGAVGFKFITSTISLTLLGHSLQKASTMAIGLSQISEFAFVLGSKAKGFGIISREVYYLLLTTTSLTLMVTPILWNLLFRNRKVVSSVEGGLNVRNTS</sequence>
<reference evidence="11" key="1">
    <citation type="submission" date="2021-06" db="EMBL/GenBank/DDBJ databases">
        <authorList>
            <person name="Kallberg Y."/>
            <person name="Tangrot J."/>
            <person name="Rosling A."/>
        </authorList>
    </citation>
    <scope>NUCLEOTIDE SEQUENCE</scope>
    <source>
        <strain evidence="11">87-6 pot B 2015</strain>
    </source>
</reference>
<dbReference type="PANTHER" id="PTHR16254">
    <property type="entry name" value="POTASSIUM/PROTON ANTIPORTER-RELATED"/>
    <property type="match status" value="1"/>
</dbReference>
<name>A0A9N8YLG5_FUNMO</name>
<keyword evidence="6 9" id="KW-1133">Transmembrane helix</keyword>
<feature type="transmembrane region" description="Helical" evidence="9">
    <location>
        <begin position="312"/>
        <end position="335"/>
    </location>
</feature>
<feature type="transmembrane region" description="Helical" evidence="9">
    <location>
        <begin position="467"/>
        <end position="490"/>
    </location>
</feature>
<evidence type="ECO:0000256" key="9">
    <source>
        <dbReference type="SAM" id="Phobius"/>
    </source>
</evidence>
<dbReference type="InterPro" id="IPR006153">
    <property type="entry name" value="Cation/H_exchanger_TM"/>
</dbReference>
<protein>
    <submittedName>
        <fullName evidence="11">6629_t:CDS:1</fullName>
    </submittedName>
</protein>
<feature type="transmembrane region" description="Helical" evidence="9">
    <location>
        <begin position="382"/>
        <end position="405"/>
    </location>
</feature>
<evidence type="ECO:0000256" key="1">
    <source>
        <dbReference type="ARBA" id="ARBA00004141"/>
    </source>
</evidence>
<comment type="caution">
    <text evidence="11">The sequence shown here is derived from an EMBL/GenBank/DDBJ whole genome shotgun (WGS) entry which is preliminary data.</text>
</comment>
<feature type="transmembrane region" description="Helical" evidence="9">
    <location>
        <begin position="285"/>
        <end position="303"/>
    </location>
</feature>
<evidence type="ECO:0000256" key="2">
    <source>
        <dbReference type="ARBA" id="ARBA00022448"/>
    </source>
</evidence>
<dbReference type="EMBL" id="CAJVPP010000086">
    <property type="protein sequence ID" value="CAG8441213.1"/>
    <property type="molecule type" value="Genomic_DNA"/>
</dbReference>
<dbReference type="Gene3D" id="1.20.1530.20">
    <property type="match status" value="2"/>
</dbReference>
<dbReference type="AlphaFoldDB" id="A0A9N8YLG5"/>
<dbReference type="Pfam" id="PF00999">
    <property type="entry name" value="Na_H_Exchanger"/>
    <property type="match status" value="2"/>
</dbReference>
<comment type="subcellular location">
    <subcellularLocation>
        <location evidence="1">Membrane</location>
        <topology evidence="1">Multi-pass membrane protein</topology>
    </subcellularLocation>
</comment>